<dbReference type="GO" id="GO:0015344">
    <property type="term" value="F:siderophore uptake transmembrane transporter activity"/>
    <property type="evidence" value="ECO:0007669"/>
    <property type="project" value="TreeGrafter"/>
</dbReference>
<dbReference type="GO" id="GO:0044718">
    <property type="term" value="P:siderophore transmembrane transport"/>
    <property type="evidence" value="ECO:0007669"/>
    <property type="project" value="TreeGrafter"/>
</dbReference>
<evidence type="ECO:0000256" key="5">
    <source>
        <dbReference type="ARBA" id="ARBA00023077"/>
    </source>
</evidence>
<evidence type="ECO:0000256" key="6">
    <source>
        <dbReference type="ARBA" id="ARBA00023136"/>
    </source>
</evidence>
<evidence type="ECO:0000256" key="4">
    <source>
        <dbReference type="ARBA" id="ARBA00022729"/>
    </source>
</evidence>
<evidence type="ECO:0000256" key="2">
    <source>
        <dbReference type="ARBA" id="ARBA00022448"/>
    </source>
</evidence>
<dbReference type="InterPro" id="IPR036942">
    <property type="entry name" value="Beta-barrel_TonB_sf"/>
</dbReference>
<accession>A0A1J5Q8Y6</accession>
<evidence type="ECO:0000256" key="9">
    <source>
        <dbReference type="SAM" id="MobiDB-lite"/>
    </source>
</evidence>
<dbReference type="InterPro" id="IPR000531">
    <property type="entry name" value="Beta-barrel_TonB"/>
</dbReference>
<keyword evidence="4" id="KW-0732">Signal</keyword>
<comment type="caution">
    <text evidence="11">The sequence shown here is derived from an EMBL/GenBank/DDBJ whole genome shotgun (WGS) entry which is preliminary data.</text>
</comment>
<dbReference type="AlphaFoldDB" id="A0A1J5Q8Y6"/>
<gene>
    <name evidence="11" type="primary">btuB_31</name>
    <name evidence="11" type="ORF">GALL_386100</name>
</gene>
<evidence type="ECO:0000259" key="10">
    <source>
        <dbReference type="Pfam" id="PF00593"/>
    </source>
</evidence>
<keyword evidence="6" id="KW-0472">Membrane</keyword>
<dbReference type="InterPro" id="IPR039426">
    <property type="entry name" value="TonB-dep_rcpt-like"/>
</dbReference>
<name>A0A1J5Q8Y6_9ZZZZ</name>
<feature type="region of interest" description="Disordered" evidence="9">
    <location>
        <begin position="171"/>
        <end position="193"/>
    </location>
</feature>
<dbReference type="Pfam" id="PF00593">
    <property type="entry name" value="TonB_dep_Rec_b-barrel"/>
    <property type="match status" value="1"/>
</dbReference>
<evidence type="ECO:0000256" key="7">
    <source>
        <dbReference type="ARBA" id="ARBA00023170"/>
    </source>
</evidence>
<reference evidence="11" key="1">
    <citation type="submission" date="2016-10" db="EMBL/GenBank/DDBJ databases">
        <title>Sequence of Gallionella enrichment culture.</title>
        <authorList>
            <person name="Poehlein A."/>
            <person name="Muehling M."/>
            <person name="Daniel R."/>
        </authorList>
    </citation>
    <scope>NUCLEOTIDE SEQUENCE</scope>
</reference>
<keyword evidence="8" id="KW-0998">Cell outer membrane</keyword>
<keyword evidence="7" id="KW-0675">Receptor</keyword>
<dbReference type="GO" id="GO:0009279">
    <property type="term" value="C:cell outer membrane"/>
    <property type="evidence" value="ECO:0007669"/>
    <property type="project" value="UniProtKB-SubCell"/>
</dbReference>
<protein>
    <submittedName>
        <fullName evidence="11">Vitamin B12 transporter BtuB</fullName>
    </submittedName>
</protein>
<feature type="domain" description="TonB-dependent receptor-like beta-barrel" evidence="10">
    <location>
        <begin position="148"/>
        <end position="498"/>
    </location>
</feature>
<comment type="subcellular location">
    <subcellularLocation>
        <location evidence="1">Cell outer membrane</location>
        <topology evidence="1">Multi-pass membrane protein</topology>
    </subcellularLocation>
</comment>
<keyword evidence="2" id="KW-0813">Transport</keyword>
<evidence type="ECO:0000256" key="1">
    <source>
        <dbReference type="ARBA" id="ARBA00004571"/>
    </source>
</evidence>
<dbReference type="SUPFAM" id="SSF56935">
    <property type="entry name" value="Porins"/>
    <property type="match status" value="1"/>
</dbReference>
<evidence type="ECO:0000313" key="11">
    <source>
        <dbReference type="EMBL" id="OIQ79642.1"/>
    </source>
</evidence>
<organism evidence="11">
    <name type="scientific">mine drainage metagenome</name>
    <dbReference type="NCBI Taxonomy" id="410659"/>
    <lineage>
        <taxon>unclassified sequences</taxon>
        <taxon>metagenomes</taxon>
        <taxon>ecological metagenomes</taxon>
    </lineage>
</organism>
<dbReference type="PANTHER" id="PTHR30069:SF29">
    <property type="entry name" value="HEMOGLOBIN AND HEMOGLOBIN-HAPTOGLOBIN-BINDING PROTEIN 1-RELATED"/>
    <property type="match status" value="1"/>
</dbReference>
<sequence length="525" mass="57480">MSAGAGAALAVRVAAAAPVRGQEQAAHRPGDLVAVRRIAVVQRGERIVQEFLRQVARQHVEDLVGCFTAREHAPRALDLGALPFAAAFLQLQDQRHLLAVVHPAQEALHAGFDDRFGLLDRGQPLLAVVAYQFGEVVDRVQVDVGEVADFGFDVAWHRQVDHHHRLAPALADHPFGGAQADDRQRARRRADDDVELGQPLGASNFLKVGLFYKQDVHRETDLPDDAKIYPSPWLRFEAHTWALGAEDTFRLSETDTLTFGYRRDRHRFDQAQQYADKAETQVGAMPTSGAIGANNAQVVWRHELAAHTELRAGIGQKTRFPSIKETYSYRLGQAIPNPALGPEQSLNREVGISGVAFGGMRYDASVYWDSIKDAIESVAIGGGISQAQNVGTATNKGLDLSVRAPVGTVWIVSAAYSYLDRTLGTQGLVATGTPRNWADIGISWLPGDATEVAAHVQAAGSRQTTTDGKQPVAGYAVVNLRWAQRLAPRLTLYANLDNAFDRNYQLSEGFPMPGRELRLQLQYKL</sequence>
<dbReference type="Gene3D" id="2.40.170.20">
    <property type="entry name" value="TonB-dependent receptor, beta-barrel domain"/>
    <property type="match status" value="1"/>
</dbReference>
<dbReference type="PANTHER" id="PTHR30069">
    <property type="entry name" value="TONB-DEPENDENT OUTER MEMBRANE RECEPTOR"/>
    <property type="match status" value="1"/>
</dbReference>
<keyword evidence="3" id="KW-0812">Transmembrane</keyword>
<keyword evidence="5" id="KW-0798">TonB box</keyword>
<proteinExistence type="predicted"/>
<dbReference type="EMBL" id="MLJW01001180">
    <property type="protein sequence ID" value="OIQ79642.1"/>
    <property type="molecule type" value="Genomic_DNA"/>
</dbReference>
<evidence type="ECO:0000256" key="3">
    <source>
        <dbReference type="ARBA" id="ARBA00022692"/>
    </source>
</evidence>
<dbReference type="PROSITE" id="PS52016">
    <property type="entry name" value="TONB_DEPENDENT_REC_3"/>
    <property type="match status" value="1"/>
</dbReference>
<evidence type="ECO:0000256" key="8">
    <source>
        <dbReference type="ARBA" id="ARBA00023237"/>
    </source>
</evidence>